<reference evidence="2" key="1">
    <citation type="submission" date="2022-07" db="EMBL/GenBank/DDBJ databases">
        <title>Phylogenomic reconstructions and comparative analyses of Kickxellomycotina fungi.</title>
        <authorList>
            <person name="Reynolds N.K."/>
            <person name="Stajich J.E."/>
            <person name="Barry K."/>
            <person name="Grigoriev I.V."/>
            <person name="Crous P."/>
            <person name="Smith M.E."/>
        </authorList>
    </citation>
    <scope>NUCLEOTIDE SEQUENCE</scope>
    <source>
        <strain evidence="2">BCRC 34297</strain>
    </source>
</reference>
<evidence type="ECO:0008006" key="4">
    <source>
        <dbReference type="Google" id="ProtNLM"/>
    </source>
</evidence>
<dbReference type="AlphaFoldDB" id="A0A9W8GYN8"/>
<dbReference type="EMBL" id="JANBUH010000028">
    <property type="protein sequence ID" value="KAJ2756350.1"/>
    <property type="molecule type" value="Genomic_DNA"/>
</dbReference>
<evidence type="ECO:0000313" key="2">
    <source>
        <dbReference type="EMBL" id="KAJ2756350.1"/>
    </source>
</evidence>
<comment type="caution">
    <text evidence="2">The sequence shown here is derived from an EMBL/GenBank/DDBJ whole genome shotgun (WGS) entry which is preliminary data.</text>
</comment>
<dbReference type="PANTHER" id="PTHR36182">
    <property type="entry name" value="PROTEIN, PUTATIVE (AFU_ORTHOLOGUE AFUA_6G10930)-RELATED"/>
    <property type="match status" value="1"/>
</dbReference>
<dbReference type="PANTHER" id="PTHR36182:SF2">
    <property type="entry name" value="LYTIC POLYSACCHARIDE MONOOXYGENASE"/>
    <property type="match status" value="1"/>
</dbReference>
<dbReference type="Proteomes" id="UP001140011">
    <property type="component" value="Unassembled WGS sequence"/>
</dbReference>
<feature type="chain" id="PRO_5040785475" description="Chitin-binding type-4 domain-containing protein" evidence="1">
    <location>
        <begin position="19"/>
        <end position="220"/>
    </location>
</feature>
<dbReference type="Gene3D" id="2.70.50.70">
    <property type="match status" value="1"/>
</dbReference>
<gene>
    <name evidence="2" type="ORF">GGI19_000897</name>
</gene>
<organism evidence="2 3">
    <name type="scientific">Coemansia pectinata</name>
    <dbReference type="NCBI Taxonomy" id="1052879"/>
    <lineage>
        <taxon>Eukaryota</taxon>
        <taxon>Fungi</taxon>
        <taxon>Fungi incertae sedis</taxon>
        <taxon>Zoopagomycota</taxon>
        <taxon>Kickxellomycotina</taxon>
        <taxon>Kickxellomycetes</taxon>
        <taxon>Kickxellales</taxon>
        <taxon>Kickxellaceae</taxon>
        <taxon>Coemansia</taxon>
    </lineage>
</organism>
<name>A0A9W8GYN8_9FUNG</name>
<dbReference type="OrthoDB" id="2342176at2759"/>
<keyword evidence="3" id="KW-1185">Reference proteome</keyword>
<sequence length="220" mass="23648">MLVTNIALAAMAAATALAHMAMVKPCSRYTPRGDCPPLPAGQELDYSLNSPLEPNAPLCKHTVPYNTPVETWTAGQQITVKFDSVSGAAHGGGHAQFSVSYDGGKTFAVVHEVLKHIFFNGPSTSNTPEVLSYTFKLPSDLPSSKKVVFAWSWVNAIGNREFYMNCADVEIKGTSSSYSGKQMVVANINGYPTIPSFNGNYDTGLDMYKNAKNVTVKPSS</sequence>
<evidence type="ECO:0000256" key="1">
    <source>
        <dbReference type="SAM" id="SignalP"/>
    </source>
</evidence>
<feature type="signal peptide" evidence="1">
    <location>
        <begin position="1"/>
        <end position="18"/>
    </location>
</feature>
<accession>A0A9W8GYN8</accession>
<protein>
    <recommendedName>
        <fullName evidence="4">Chitin-binding type-4 domain-containing protein</fullName>
    </recommendedName>
</protein>
<keyword evidence="1" id="KW-0732">Signal</keyword>
<proteinExistence type="predicted"/>
<evidence type="ECO:0000313" key="3">
    <source>
        <dbReference type="Proteomes" id="UP001140011"/>
    </source>
</evidence>